<reference evidence="1 2" key="1">
    <citation type="submission" date="2019-10" db="EMBL/GenBank/DDBJ databases">
        <title>Pseudomonas dajingensis sp. nov., isolated from the profound head ulcers of farmed Murray cod (Maccullochella peelii peelii).</title>
        <authorList>
            <person name="Liu Y."/>
        </authorList>
    </citation>
    <scope>NUCLEOTIDE SEQUENCE [LARGE SCALE GENOMIC DNA]</scope>
    <source>
        <strain evidence="1 2">MC042</strain>
    </source>
</reference>
<dbReference type="EMBL" id="WHUV01000002">
    <property type="protein sequence ID" value="MQA53847.1"/>
    <property type="molecule type" value="Genomic_DNA"/>
</dbReference>
<dbReference type="RefSeq" id="WP_152897547.1">
    <property type="nucleotide sequence ID" value="NZ_WHUV01000002.1"/>
</dbReference>
<sequence>MHPAKTTTSSRFLRRGCFALLFTCLGAALAIGLERLYPPAQEMISTRKALVIDGPPDDGHRYLLPPGTVLYYEKAMPEGHARYRAYFYYKGAIEGDPLPLEPKHNGSLIAPGWLSSPEPDAPSL</sequence>
<dbReference type="Proteomes" id="UP000486534">
    <property type="component" value="Unassembled WGS sequence"/>
</dbReference>
<organism evidence="1 2">
    <name type="scientific">Pseudomonas piscis</name>
    <dbReference type="NCBI Taxonomy" id="2614538"/>
    <lineage>
        <taxon>Bacteria</taxon>
        <taxon>Pseudomonadati</taxon>
        <taxon>Pseudomonadota</taxon>
        <taxon>Gammaproteobacteria</taxon>
        <taxon>Pseudomonadales</taxon>
        <taxon>Pseudomonadaceae</taxon>
        <taxon>Pseudomonas</taxon>
    </lineage>
</organism>
<proteinExistence type="predicted"/>
<protein>
    <submittedName>
        <fullName evidence="1">Uncharacterized protein</fullName>
    </submittedName>
</protein>
<evidence type="ECO:0000313" key="2">
    <source>
        <dbReference type="Proteomes" id="UP000486534"/>
    </source>
</evidence>
<accession>A0A7X1PLA9</accession>
<comment type="caution">
    <text evidence="1">The sequence shown here is derived from an EMBL/GenBank/DDBJ whole genome shotgun (WGS) entry which is preliminary data.</text>
</comment>
<evidence type="ECO:0000313" key="1">
    <source>
        <dbReference type="EMBL" id="MQA53847.1"/>
    </source>
</evidence>
<dbReference type="AlphaFoldDB" id="A0A7X1PLA9"/>
<gene>
    <name evidence="1" type="ORF">GDH07_11040</name>
</gene>
<name>A0A7X1PLA9_9PSED</name>